<organism evidence="6 7">
    <name type="scientific">Trueperella pyogenes</name>
    <dbReference type="NCBI Taxonomy" id="1661"/>
    <lineage>
        <taxon>Bacteria</taxon>
        <taxon>Bacillati</taxon>
        <taxon>Actinomycetota</taxon>
        <taxon>Actinomycetes</taxon>
        <taxon>Actinomycetales</taxon>
        <taxon>Actinomycetaceae</taxon>
        <taxon>Trueperella</taxon>
    </lineage>
</organism>
<dbReference type="Gene3D" id="2.60.120.260">
    <property type="entry name" value="Galactose-binding domain-like"/>
    <property type="match status" value="1"/>
</dbReference>
<proteinExistence type="inferred from homology"/>
<feature type="chain" id="PRO_5045689810" evidence="4">
    <location>
        <begin position="24"/>
        <end position="943"/>
    </location>
</feature>
<dbReference type="InterPro" id="IPR000757">
    <property type="entry name" value="Beta-glucanase-like"/>
</dbReference>
<dbReference type="InterPro" id="IPR050546">
    <property type="entry name" value="Glycosyl_Hydrlase_16"/>
</dbReference>
<dbReference type="InterPro" id="IPR000421">
    <property type="entry name" value="FA58C"/>
</dbReference>
<protein>
    <submittedName>
        <fullName evidence="6">Glycoside hydrolase family 16 protein</fullName>
    </submittedName>
</protein>
<sequence>MKISKVTATVALAALVFGNGVVAAQTAVAAPAVDAPVAAADNAVTTNVLKGKIPTTNVPDTLKGANEATDGSTAYKGDESGVTEIAAGKEDSKLKDNGWDTWQDVYLQYGLDAPREIREVRLYHNQYATSISTFKNVRVQIATDDQFEKVVFDSGVADFKETKDKKGEPQVIPMPKPVTGQYVRVWQRGHYIKLTQGTWEGMSNKVRFREIEVMATATEDEAKQAAPRNIALGKVPYVWGLTPTNIEAITDGKWDENYAVHNTPGENWLQFEFKNTYDMKSIKLGLEPGTYDSIKAYVLNGPITKIQNGLPEKMANPVYEASAQTVTKPIDIQLPGNQKGSTVRFVVKKNNDSPVKYSEVEIQASGDSYDETDAAYVAPKSKYDTLVWADEFNGPKIDESKWNIIDGMANHGAIYNRGAVGIKKGLEGDKDNGYLAINSKNHGTKEALKKAVGWDPYPGQPLNDKQTWSSGRLESKNKYSFEHGRMAVRAKVNDSQGIWPAIWMLAQDETGHDEIDVLEYLGQEPWTAYMTNHFGVWGYDKDSASKNTSTYEAWSQKFHVYEVEWSPEKITWFIDGKELFSTNKDCMRSCDSRHTLPMFPILETQVGDGWVGDVDYNKRWTKQDSDFLVDWVRVYQKADQDRVRFDDLEQNRPADGIYRLSPVSQDNVIAKTDGEGPADNKNYFFYGGQPRYEDSRLISADKPGEIVYKANGLNEVRLTTYYKTVPDKPVKNMKNKEMEGKSIRSALTGKLDFTVMTSADGEKWAAHELKVHNNFVEPSPAYARHTMYVRGLPADAAYVKIVFPKVAGVTYKHGGKDVPVVSEDVQLAKVTFLQKKHAVDWTELTPAKPGKSSVPWTELTPSKPGKSSIPWVELTPATPKPSAPVVVQVENAAAENPGTIVASAPAPAGRNLAHTGAAVVSLAVLSAGLLGVGLLMRRRARDR</sequence>
<keyword evidence="3" id="KW-0812">Transmembrane</keyword>
<reference evidence="6 7" key="1">
    <citation type="submission" date="2024-01" db="EMBL/GenBank/DDBJ databases">
        <title>Genomic analysis and antimicrobial resistance profiles of Trueperella pyogenes isolated from domestic and wild animals.</title>
        <authorList>
            <person name="Magossi G."/>
            <person name="Gzyl K.E."/>
            <person name="Holman D.B."/>
            <person name="Amat S."/>
        </authorList>
    </citation>
    <scope>NUCLEOTIDE SEQUENCE [LARGE SCALE GENOMIC DNA]</scope>
    <source>
        <strain evidence="6 7">1494</strain>
    </source>
</reference>
<evidence type="ECO:0000313" key="7">
    <source>
        <dbReference type="Proteomes" id="UP001555100"/>
    </source>
</evidence>
<gene>
    <name evidence="6" type="ORF">V3M73_09535</name>
</gene>
<keyword evidence="3" id="KW-1133">Transmembrane helix</keyword>
<evidence type="ECO:0000259" key="5">
    <source>
        <dbReference type="PROSITE" id="PS51762"/>
    </source>
</evidence>
<dbReference type="RefSeq" id="WP_367246324.1">
    <property type="nucleotide sequence ID" value="NZ_JBAGNM010000014.1"/>
</dbReference>
<keyword evidence="6" id="KW-0378">Hydrolase</keyword>
<keyword evidence="4" id="KW-0732">Signal</keyword>
<dbReference type="InterPro" id="IPR013320">
    <property type="entry name" value="ConA-like_dom_sf"/>
</dbReference>
<dbReference type="SUPFAM" id="SSF49785">
    <property type="entry name" value="Galactose-binding domain-like"/>
    <property type="match status" value="1"/>
</dbReference>
<dbReference type="CDD" id="cd08023">
    <property type="entry name" value="GH16_laminarinase_like"/>
    <property type="match status" value="1"/>
</dbReference>
<feature type="region of interest" description="Disordered" evidence="2">
    <location>
        <begin position="844"/>
        <end position="870"/>
    </location>
</feature>
<evidence type="ECO:0000313" key="6">
    <source>
        <dbReference type="EMBL" id="MEW6955257.1"/>
    </source>
</evidence>
<dbReference type="PROSITE" id="PS51762">
    <property type="entry name" value="GH16_2"/>
    <property type="match status" value="1"/>
</dbReference>
<dbReference type="Gene3D" id="2.60.120.200">
    <property type="match status" value="1"/>
</dbReference>
<dbReference type="PANTHER" id="PTHR10963:SF55">
    <property type="entry name" value="GLYCOSIDE HYDROLASE FAMILY 16 PROTEIN"/>
    <property type="match status" value="1"/>
</dbReference>
<evidence type="ECO:0000256" key="3">
    <source>
        <dbReference type="SAM" id="Phobius"/>
    </source>
</evidence>
<comment type="caution">
    <text evidence="6">The sequence shown here is derived from an EMBL/GenBank/DDBJ whole genome shotgun (WGS) entry which is preliminary data.</text>
</comment>
<dbReference type="Proteomes" id="UP001555100">
    <property type="component" value="Unassembled WGS sequence"/>
</dbReference>
<name>A0ABV3NDE9_9ACTO</name>
<evidence type="ECO:0000256" key="1">
    <source>
        <dbReference type="ARBA" id="ARBA00006865"/>
    </source>
</evidence>
<dbReference type="Pfam" id="PF00722">
    <property type="entry name" value="Glyco_hydro_16"/>
    <property type="match status" value="1"/>
</dbReference>
<comment type="similarity">
    <text evidence="1">Belongs to the glycosyl hydrolase 16 family.</text>
</comment>
<dbReference type="InterPro" id="IPR008979">
    <property type="entry name" value="Galactose-bd-like_sf"/>
</dbReference>
<feature type="signal peptide" evidence="4">
    <location>
        <begin position="1"/>
        <end position="23"/>
    </location>
</feature>
<accession>A0ABV3NDE9</accession>
<feature type="domain" description="GH16" evidence="5">
    <location>
        <begin position="346"/>
        <end position="640"/>
    </location>
</feature>
<evidence type="ECO:0000256" key="4">
    <source>
        <dbReference type="SAM" id="SignalP"/>
    </source>
</evidence>
<dbReference type="EMBL" id="JBAGNM010000014">
    <property type="protein sequence ID" value="MEW6955257.1"/>
    <property type="molecule type" value="Genomic_DNA"/>
</dbReference>
<dbReference type="Pfam" id="PF00754">
    <property type="entry name" value="F5_F8_type_C"/>
    <property type="match status" value="1"/>
</dbReference>
<dbReference type="PANTHER" id="PTHR10963">
    <property type="entry name" value="GLYCOSYL HYDROLASE-RELATED"/>
    <property type="match status" value="1"/>
</dbReference>
<dbReference type="GO" id="GO:0016787">
    <property type="term" value="F:hydrolase activity"/>
    <property type="evidence" value="ECO:0007669"/>
    <property type="project" value="UniProtKB-KW"/>
</dbReference>
<feature type="transmembrane region" description="Helical" evidence="3">
    <location>
        <begin position="912"/>
        <end position="936"/>
    </location>
</feature>
<keyword evidence="7" id="KW-1185">Reference proteome</keyword>
<keyword evidence="3" id="KW-0472">Membrane</keyword>
<dbReference type="SUPFAM" id="SSF49899">
    <property type="entry name" value="Concanavalin A-like lectins/glucanases"/>
    <property type="match status" value="1"/>
</dbReference>
<evidence type="ECO:0000256" key="2">
    <source>
        <dbReference type="SAM" id="MobiDB-lite"/>
    </source>
</evidence>